<dbReference type="Proteomes" id="UP001227230">
    <property type="component" value="Chromosome 4"/>
</dbReference>
<sequence length="371" mass="41462">MSDHHSSPFPSCFRPPSAPAAAAAAAVDHLRPPEAPAGSGNPNLATCVYHTDLGIFTLTWSRNFFGRSLHLQLHPSAAANLSPLSLSNPLSLSTPAFHLHIKPFVFWKKYGSKKLHVAGAPGGRDIRVFWDLTRAKFGSWPEPQHGFYVAVVADGEMILLVGDSEKEAYNKTRAKKAERTQVLVLRREHVFGNKVYTTRASFGGKTREISIDCSVGDDPRLSFSVDRKRVLQIKRLKWKFRGNEKIEVDGIPIQVSWDVYNWLFDDVMESHAVFMFKFERVGFEEEDEELQQQQQHLNEKNGMALCGFGMNGIERKKMKKSLLKTTRSSSSSSLSSASSGCSSSVMEWASTEEMELKSPSGFSLLVYAWKS</sequence>
<evidence type="ECO:0008006" key="3">
    <source>
        <dbReference type="Google" id="ProtNLM"/>
    </source>
</evidence>
<evidence type="ECO:0000313" key="2">
    <source>
        <dbReference type="Proteomes" id="UP001227230"/>
    </source>
</evidence>
<gene>
    <name evidence="1" type="ORF">VitviT2T_004858</name>
</gene>
<dbReference type="InterPro" id="IPR008586">
    <property type="entry name" value="DUF868_pln"/>
</dbReference>
<dbReference type="Pfam" id="PF05910">
    <property type="entry name" value="DUF868"/>
    <property type="match status" value="1"/>
</dbReference>
<proteinExistence type="predicted"/>
<accession>A0ABY9BS07</accession>
<organism evidence="1 2">
    <name type="scientific">Vitis vinifera</name>
    <name type="common">Grape</name>
    <dbReference type="NCBI Taxonomy" id="29760"/>
    <lineage>
        <taxon>Eukaryota</taxon>
        <taxon>Viridiplantae</taxon>
        <taxon>Streptophyta</taxon>
        <taxon>Embryophyta</taxon>
        <taxon>Tracheophyta</taxon>
        <taxon>Spermatophyta</taxon>
        <taxon>Magnoliopsida</taxon>
        <taxon>eudicotyledons</taxon>
        <taxon>Gunneridae</taxon>
        <taxon>Pentapetalae</taxon>
        <taxon>rosids</taxon>
        <taxon>Vitales</taxon>
        <taxon>Vitaceae</taxon>
        <taxon>Viteae</taxon>
        <taxon>Vitis</taxon>
    </lineage>
</organism>
<reference evidence="1 2" key="1">
    <citation type="journal article" date="2023" name="Hortic Res">
        <title>The complete reference genome for grapevine (Vitis vinifera L.) genetics and breeding.</title>
        <authorList>
            <person name="Shi X."/>
            <person name="Cao S."/>
            <person name="Wang X."/>
            <person name="Huang S."/>
            <person name="Wang Y."/>
            <person name="Liu Z."/>
            <person name="Liu W."/>
            <person name="Leng X."/>
            <person name="Peng Y."/>
            <person name="Wang N."/>
            <person name="Wang Y."/>
            <person name="Ma Z."/>
            <person name="Xu X."/>
            <person name="Zhang F."/>
            <person name="Xue H."/>
            <person name="Zhong H."/>
            <person name="Wang Y."/>
            <person name="Zhang K."/>
            <person name="Velt A."/>
            <person name="Avia K."/>
            <person name="Holtgrawe D."/>
            <person name="Grimplet J."/>
            <person name="Matus J.T."/>
            <person name="Ware D."/>
            <person name="Wu X."/>
            <person name="Wang H."/>
            <person name="Liu C."/>
            <person name="Fang Y."/>
            <person name="Rustenholz C."/>
            <person name="Cheng Z."/>
            <person name="Xiao H."/>
            <person name="Zhou Y."/>
        </authorList>
    </citation>
    <scope>NUCLEOTIDE SEQUENCE [LARGE SCALE GENOMIC DNA]</scope>
    <source>
        <strain evidence="2">cv. Pinot noir / PN40024</strain>
        <tissue evidence="1">Leaf</tissue>
    </source>
</reference>
<dbReference type="PANTHER" id="PTHR31972">
    <property type="entry name" value="EXPRESSED PROTEIN"/>
    <property type="match status" value="1"/>
</dbReference>
<name>A0ABY9BS07_VITVI</name>
<protein>
    <recommendedName>
        <fullName evidence="3">DUF868 domain-containing protein</fullName>
    </recommendedName>
</protein>
<dbReference type="EMBL" id="CP126651">
    <property type="protein sequence ID" value="WJZ85313.1"/>
    <property type="molecule type" value="Genomic_DNA"/>
</dbReference>
<dbReference type="PANTHER" id="PTHR31972:SF3">
    <property type="entry name" value="OS09G0416600 PROTEIN"/>
    <property type="match status" value="1"/>
</dbReference>
<keyword evidence="2" id="KW-1185">Reference proteome</keyword>
<evidence type="ECO:0000313" key="1">
    <source>
        <dbReference type="EMBL" id="WJZ85313.1"/>
    </source>
</evidence>